<organism evidence="2 3">
    <name type="scientific">Mannheimia varigena USDA-ARS-USMARC-1296</name>
    <dbReference type="NCBI Taxonomy" id="1433287"/>
    <lineage>
        <taxon>Bacteria</taxon>
        <taxon>Pseudomonadati</taxon>
        <taxon>Pseudomonadota</taxon>
        <taxon>Gammaproteobacteria</taxon>
        <taxon>Pasteurellales</taxon>
        <taxon>Pasteurellaceae</taxon>
        <taxon>Mannheimia</taxon>
    </lineage>
</organism>
<dbReference type="eggNOG" id="ENOG5031K04">
    <property type="taxonomic scope" value="Bacteria"/>
</dbReference>
<keyword evidence="1" id="KW-0732">Signal</keyword>
<dbReference type="Proteomes" id="UP000066995">
    <property type="component" value="Chromosome"/>
</dbReference>
<gene>
    <name evidence="2" type="ORF">X808_13110</name>
</gene>
<dbReference type="InterPro" id="IPR035279">
    <property type="entry name" value="DUF5358"/>
</dbReference>
<dbReference type="OrthoDB" id="5691021at2"/>
<name>W0QF28_9PAST</name>
<sequence length="152" mass="18132">MLKKALIVLLFSSSFAFANNLENLTAYNEPKYKISELDVKILIRQLNNIEQCIYPDLAKPDYQKIYDNWNVAEHLTIQYFEQRVLNDLLGREDFLAMQNDKASIEYFHQQHHKLNHQKANVDQEKCDAFKPTYQEMYQRMQNALAEQQKKKQ</sequence>
<protein>
    <submittedName>
        <fullName evidence="2">Uncharacterized protein</fullName>
    </submittedName>
</protein>
<reference evidence="2 3" key="1">
    <citation type="submission" date="2013-12" db="EMBL/GenBank/DDBJ databases">
        <title>Annotation of the Mannheimia varigena USDA-ARS-USMARC-1296 complete genome.</title>
        <authorList>
            <person name="Harhay G.P."/>
            <person name="Clawson M.L."/>
            <person name="Murray R.W."/>
            <person name="Lubbers B.V."/>
            <person name="Heaton M.P."/>
            <person name="Chitko-Mckown C.G."/>
            <person name="Harhay D.M."/>
            <person name="Smith T.P.L."/>
        </authorList>
    </citation>
    <scope>NUCLEOTIDE SEQUENCE [LARGE SCALE GENOMIC DNA]</scope>
    <source>
        <strain evidence="2 3">USDA-ARS-USMARC-1296</strain>
    </source>
</reference>
<dbReference type="PATRIC" id="fig|1433287.3.peg.1313"/>
<dbReference type="EMBL" id="CP006943">
    <property type="protein sequence ID" value="AHG75833.1"/>
    <property type="molecule type" value="Genomic_DNA"/>
</dbReference>
<keyword evidence="3" id="KW-1185">Reference proteome</keyword>
<dbReference type="AlphaFoldDB" id="W0QF28"/>
<dbReference type="HOGENOM" id="CLU_1718440_0_0_6"/>
<dbReference type="RefSeq" id="WP_025217541.1">
    <property type="nucleotide sequence ID" value="NZ_CP006943.1"/>
</dbReference>
<evidence type="ECO:0000313" key="3">
    <source>
        <dbReference type="Proteomes" id="UP000066995"/>
    </source>
</evidence>
<dbReference type="KEGG" id="mvi:X808_13110"/>
<proteinExistence type="predicted"/>
<evidence type="ECO:0000256" key="1">
    <source>
        <dbReference type="SAM" id="SignalP"/>
    </source>
</evidence>
<dbReference type="Pfam" id="PF17311">
    <property type="entry name" value="DUF5358"/>
    <property type="match status" value="1"/>
</dbReference>
<accession>W0QF28</accession>
<evidence type="ECO:0000313" key="2">
    <source>
        <dbReference type="EMBL" id="AHG75833.1"/>
    </source>
</evidence>
<feature type="chain" id="PRO_5004794084" evidence="1">
    <location>
        <begin position="19"/>
        <end position="152"/>
    </location>
</feature>
<feature type="signal peptide" evidence="1">
    <location>
        <begin position="1"/>
        <end position="18"/>
    </location>
</feature>